<evidence type="ECO:0000313" key="3">
    <source>
        <dbReference type="Proteomes" id="UP000242877"/>
    </source>
</evidence>
<dbReference type="AlphaFoldDB" id="A0A168AH90"/>
<reference evidence="2 3" key="1">
    <citation type="journal article" date="2016" name="Genome Biol. Evol.">
        <title>Divergent and convergent evolution of fungal pathogenicity.</title>
        <authorList>
            <person name="Shang Y."/>
            <person name="Xiao G."/>
            <person name="Zheng P."/>
            <person name="Cen K."/>
            <person name="Zhan S."/>
            <person name="Wang C."/>
        </authorList>
    </citation>
    <scope>NUCLEOTIDE SEQUENCE [LARGE SCALE GENOMIC DNA]</scope>
    <source>
        <strain evidence="2 3">ARSEF 7405</strain>
    </source>
</reference>
<accession>A0A168AH90</accession>
<name>A0A168AH90_9EURO</name>
<evidence type="ECO:0000313" key="2">
    <source>
        <dbReference type="EMBL" id="KZZ93925.1"/>
    </source>
</evidence>
<protein>
    <submittedName>
        <fullName evidence="2">Uncharacterized protein</fullName>
    </submittedName>
</protein>
<dbReference type="Proteomes" id="UP000242877">
    <property type="component" value="Unassembled WGS sequence"/>
</dbReference>
<evidence type="ECO:0000256" key="1">
    <source>
        <dbReference type="SAM" id="SignalP"/>
    </source>
</evidence>
<gene>
    <name evidence="2" type="ORF">AAP_02018</name>
</gene>
<keyword evidence="3" id="KW-1185">Reference proteome</keyword>
<organism evidence="2 3">
    <name type="scientific">Ascosphaera apis ARSEF 7405</name>
    <dbReference type="NCBI Taxonomy" id="392613"/>
    <lineage>
        <taxon>Eukaryota</taxon>
        <taxon>Fungi</taxon>
        <taxon>Dikarya</taxon>
        <taxon>Ascomycota</taxon>
        <taxon>Pezizomycotina</taxon>
        <taxon>Eurotiomycetes</taxon>
        <taxon>Eurotiomycetidae</taxon>
        <taxon>Onygenales</taxon>
        <taxon>Ascosphaeraceae</taxon>
        <taxon>Ascosphaera</taxon>
    </lineage>
</organism>
<proteinExistence type="predicted"/>
<feature type="chain" id="PRO_5007895350" evidence="1">
    <location>
        <begin position="22"/>
        <end position="101"/>
    </location>
</feature>
<sequence>MLAFRILGLLPASIALTLAEAKQLPANLETVIPSLTKKRGATISEIFQGERAPEGPAAFGSAFKGIRIPQLIWLLELHLKKCFVQLVFEVITESIVFWLIV</sequence>
<keyword evidence="1" id="KW-0732">Signal</keyword>
<comment type="caution">
    <text evidence="2">The sequence shown here is derived from an EMBL/GenBank/DDBJ whole genome shotgun (WGS) entry which is preliminary data.</text>
</comment>
<dbReference type="EMBL" id="AZGZ01000007">
    <property type="protein sequence ID" value="KZZ93925.1"/>
    <property type="molecule type" value="Genomic_DNA"/>
</dbReference>
<dbReference type="VEuPathDB" id="FungiDB:AAP_02018"/>
<feature type="signal peptide" evidence="1">
    <location>
        <begin position="1"/>
        <end position="21"/>
    </location>
</feature>
<dbReference type="OrthoDB" id="2896006at2759"/>